<sequence>LNLSWITSLNKFINFYHYCFTVICAGVFADVWKVQVESEMEALVSSCVVLPCSFKYPAQQQPSDRIRAIWHMKDNWDDIIFHEDSTRVKDSFNHRTRLIGSLGASNCSLEIDEISVNDKYSFMDNSCLCFFILCEIRVFTPVRPTSPLSAGATLDIGHGNWEAESLLSLLIFTPMKEDDYTSITCTVKHHGNIKGEITATHPIFVKGIRIELHIIILGKNLFKRY</sequence>
<evidence type="ECO:0000256" key="1">
    <source>
        <dbReference type="SAM" id="Phobius"/>
    </source>
</evidence>
<reference evidence="2" key="1">
    <citation type="submission" date="2025-08" db="UniProtKB">
        <authorList>
            <consortium name="Ensembl"/>
        </authorList>
    </citation>
    <scope>IDENTIFICATION</scope>
</reference>
<keyword evidence="1" id="KW-0812">Transmembrane</keyword>
<protein>
    <recommendedName>
        <fullName evidence="4">Ig-like domain-containing protein</fullName>
    </recommendedName>
</protein>
<keyword evidence="1" id="KW-1133">Transmembrane helix</keyword>
<dbReference type="Ensembl" id="ENSCCRT00020043395.1">
    <property type="protein sequence ID" value="ENSCCRP00020039751.1"/>
    <property type="gene ID" value="ENSCCRG00020017728.1"/>
</dbReference>
<dbReference type="PANTHER" id="PTHR46484:SF7">
    <property type="entry name" value="MYELIN-ASSOCIATED GLYCOPROTEIN-LIKE-RELATED"/>
    <property type="match status" value="1"/>
</dbReference>
<dbReference type="Proteomes" id="UP000694701">
    <property type="component" value="Unplaced"/>
</dbReference>
<keyword evidence="1" id="KW-0472">Membrane</keyword>
<evidence type="ECO:0008006" key="4">
    <source>
        <dbReference type="Google" id="ProtNLM"/>
    </source>
</evidence>
<proteinExistence type="predicted"/>
<dbReference type="PANTHER" id="PTHR46484">
    <property type="entry name" value="SI:CH211-171H4.5-RELATED"/>
    <property type="match status" value="1"/>
</dbReference>
<dbReference type="Gene3D" id="2.60.40.10">
    <property type="entry name" value="Immunoglobulins"/>
    <property type="match status" value="1"/>
</dbReference>
<organism evidence="2 3">
    <name type="scientific">Cyprinus carpio</name>
    <name type="common">Common carp</name>
    <dbReference type="NCBI Taxonomy" id="7962"/>
    <lineage>
        <taxon>Eukaryota</taxon>
        <taxon>Metazoa</taxon>
        <taxon>Chordata</taxon>
        <taxon>Craniata</taxon>
        <taxon>Vertebrata</taxon>
        <taxon>Euteleostomi</taxon>
        <taxon>Actinopterygii</taxon>
        <taxon>Neopterygii</taxon>
        <taxon>Teleostei</taxon>
        <taxon>Ostariophysi</taxon>
        <taxon>Cypriniformes</taxon>
        <taxon>Cyprinidae</taxon>
        <taxon>Cyprininae</taxon>
        <taxon>Cyprinus</taxon>
    </lineage>
</organism>
<evidence type="ECO:0000313" key="3">
    <source>
        <dbReference type="Proteomes" id="UP000694701"/>
    </source>
</evidence>
<evidence type="ECO:0000313" key="2">
    <source>
        <dbReference type="Ensembl" id="ENSCCRP00020039751.1"/>
    </source>
</evidence>
<dbReference type="AlphaFoldDB" id="A0A8C2EFK9"/>
<feature type="transmembrane region" description="Helical" evidence="1">
    <location>
        <begin position="15"/>
        <end position="32"/>
    </location>
</feature>
<name>A0A8C2EFK9_CYPCA</name>
<dbReference type="InterPro" id="IPR013783">
    <property type="entry name" value="Ig-like_fold"/>
</dbReference>
<accession>A0A8C2EFK9</accession>